<evidence type="ECO:0000313" key="2">
    <source>
        <dbReference type="Proteomes" id="UP000185557"/>
    </source>
</evidence>
<dbReference type="Gene3D" id="3.30.1240.10">
    <property type="match status" value="1"/>
</dbReference>
<dbReference type="PANTHER" id="PTHR10000">
    <property type="entry name" value="PHOSPHOSERINE PHOSPHATASE"/>
    <property type="match status" value="1"/>
</dbReference>
<dbReference type="RefSeq" id="WP_073606579.1">
    <property type="nucleotide sequence ID" value="NZ_MRCG01000001.1"/>
</dbReference>
<sequence length="277" mass="30167">MTADIRLLVLDIDGTLAGVSNQISEPVLEAVREVQQRGIAVAIATGRMYQSALRFYEVVGSTLPLMAYQGAFIKDPATQKLHRHTPLPRRLALEILAYLAPMEANNDLSIHLYIDDQLHVRAIIEDTKAYAVRSGVQPIAAGDLAALLSGNVVIETTKLLTLSENVDLLSDILSDLGQRYPLDDLYLTRSVEYFVEATHPKANKGEAVRFLAEDLLGLKPDQVMTVGDNYNDLEMLRYAGIGVAMGDAPEPVKQGADWVAPGVEADGVAAALREFLL</sequence>
<keyword evidence="1" id="KW-0378">Hydrolase</keyword>
<dbReference type="AlphaFoldDB" id="A0A1U7JAF7"/>
<accession>A0A1U7JAF7</accession>
<dbReference type="CDD" id="cd07516">
    <property type="entry name" value="HAD_Pase"/>
    <property type="match status" value="1"/>
</dbReference>
<dbReference type="OrthoDB" id="9781413at2"/>
<comment type="caution">
    <text evidence="1">The sequence shown here is derived from an EMBL/GenBank/DDBJ whole genome shotgun (WGS) entry which is preliminary data.</text>
</comment>
<dbReference type="GO" id="GO:0000287">
    <property type="term" value="F:magnesium ion binding"/>
    <property type="evidence" value="ECO:0007669"/>
    <property type="project" value="TreeGrafter"/>
</dbReference>
<dbReference type="GO" id="GO:0016791">
    <property type="term" value="F:phosphatase activity"/>
    <property type="evidence" value="ECO:0007669"/>
    <property type="project" value="UniProtKB-ARBA"/>
</dbReference>
<dbReference type="SFLD" id="SFLDG01140">
    <property type="entry name" value="C2.B:_Phosphomannomutase_and_P"/>
    <property type="match status" value="1"/>
</dbReference>
<dbReference type="EMBL" id="MRCG01000001">
    <property type="protein sequence ID" value="OKH50764.1"/>
    <property type="molecule type" value="Genomic_DNA"/>
</dbReference>
<dbReference type="InterPro" id="IPR036412">
    <property type="entry name" value="HAD-like_sf"/>
</dbReference>
<evidence type="ECO:0000313" key="1">
    <source>
        <dbReference type="EMBL" id="OKH50764.1"/>
    </source>
</evidence>
<dbReference type="Pfam" id="PF08282">
    <property type="entry name" value="Hydrolase_3"/>
    <property type="match status" value="1"/>
</dbReference>
<dbReference type="SFLD" id="SFLDS00003">
    <property type="entry name" value="Haloacid_Dehalogenase"/>
    <property type="match status" value="1"/>
</dbReference>
<reference evidence="1 2" key="1">
    <citation type="submission" date="2016-11" db="EMBL/GenBank/DDBJ databases">
        <title>Draft Genome Sequences of Nine Cyanobacterial Strains from Diverse Habitats.</title>
        <authorList>
            <person name="Zhu T."/>
            <person name="Hou S."/>
            <person name="Lu X."/>
            <person name="Hess W.R."/>
        </authorList>
    </citation>
    <scope>NUCLEOTIDE SEQUENCE [LARGE SCALE GENOMIC DNA]</scope>
    <source>
        <strain evidence="1 2">NIES-30</strain>
    </source>
</reference>
<dbReference type="SUPFAM" id="SSF56784">
    <property type="entry name" value="HAD-like"/>
    <property type="match status" value="1"/>
</dbReference>
<dbReference type="STRING" id="549789.NIES30_01355"/>
<dbReference type="Proteomes" id="UP000185557">
    <property type="component" value="Unassembled WGS sequence"/>
</dbReference>
<name>A0A1U7JAF7_9CYAN</name>
<dbReference type="InterPro" id="IPR000150">
    <property type="entry name" value="Cof"/>
</dbReference>
<dbReference type="PROSITE" id="PS01229">
    <property type="entry name" value="COF_2"/>
    <property type="match status" value="1"/>
</dbReference>
<protein>
    <submittedName>
        <fullName evidence="1">Hydrolase</fullName>
    </submittedName>
</protein>
<dbReference type="InterPro" id="IPR023214">
    <property type="entry name" value="HAD_sf"/>
</dbReference>
<organism evidence="1 2">
    <name type="scientific">Phormidium tenue NIES-30</name>
    <dbReference type="NCBI Taxonomy" id="549789"/>
    <lineage>
        <taxon>Bacteria</taxon>
        <taxon>Bacillati</taxon>
        <taxon>Cyanobacteriota</taxon>
        <taxon>Cyanophyceae</taxon>
        <taxon>Oscillatoriophycideae</taxon>
        <taxon>Oscillatoriales</taxon>
        <taxon>Oscillatoriaceae</taxon>
        <taxon>Phormidium</taxon>
    </lineage>
</organism>
<dbReference type="NCBIfam" id="TIGR01484">
    <property type="entry name" value="HAD-SF-IIB"/>
    <property type="match status" value="2"/>
</dbReference>
<dbReference type="PANTHER" id="PTHR10000:SF8">
    <property type="entry name" value="HAD SUPERFAMILY HYDROLASE-LIKE, TYPE 3"/>
    <property type="match status" value="1"/>
</dbReference>
<dbReference type="NCBIfam" id="TIGR00099">
    <property type="entry name" value="Cof-subfamily"/>
    <property type="match status" value="1"/>
</dbReference>
<dbReference type="InterPro" id="IPR006379">
    <property type="entry name" value="HAD-SF_hydro_IIB"/>
</dbReference>
<dbReference type="Gene3D" id="3.40.50.1000">
    <property type="entry name" value="HAD superfamily/HAD-like"/>
    <property type="match status" value="1"/>
</dbReference>
<dbReference type="GO" id="GO:0005829">
    <property type="term" value="C:cytosol"/>
    <property type="evidence" value="ECO:0007669"/>
    <property type="project" value="TreeGrafter"/>
</dbReference>
<keyword evidence="2" id="KW-1185">Reference proteome</keyword>
<gene>
    <name evidence="1" type="ORF">NIES30_01355</name>
</gene>
<proteinExistence type="predicted"/>